<feature type="non-terminal residue" evidence="1">
    <location>
        <position position="1"/>
    </location>
</feature>
<dbReference type="Proteomes" id="UP000663874">
    <property type="component" value="Unassembled WGS sequence"/>
</dbReference>
<name>A0A818JIK4_9BILA</name>
<accession>A0A818JIK4</accession>
<evidence type="ECO:0000313" key="2">
    <source>
        <dbReference type="Proteomes" id="UP000663874"/>
    </source>
</evidence>
<dbReference type="EMBL" id="CAJOBE010000019">
    <property type="protein sequence ID" value="CAF3540826.1"/>
    <property type="molecule type" value="Genomic_DNA"/>
</dbReference>
<reference evidence="1" key="1">
    <citation type="submission" date="2021-02" db="EMBL/GenBank/DDBJ databases">
        <authorList>
            <person name="Nowell W R."/>
        </authorList>
    </citation>
    <scope>NUCLEOTIDE SEQUENCE</scope>
</reference>
<comment type="caution">
    <text evidence="1">The sequence shown here is derived from an EMBL/GenBank/DDBJ whole genome shotgun (WGS) entry which is preliminary data.</text>
</comment>
<dbReference type="AlphaFoldDB" id="A0A818JIK4"/>
<evidence type="ECO:0000313" key="1">
    <source>
        <dbReference type="EMBL" id="CAF3540826.1"/>
    </source>
</evidence>
<protein>
    <submittedName>
        <fullName evidence="1">Uncharacterized protein</fullName>
    </submittedName>
</protein>
<organism evidence="1 2">
    <name type="scientific">Rotaria sordida</name>
    <dbReference type="NCBI Taxonomy" id="392033"/>
    <lineage>
        <taxon>Eukaryota</taxon>
        <taxon>Metazoa</taxon>
        <taxon>Spiralia</taxon>
        <taxon>Gnathifera</taxon>
        <taxon>Rotifera</taxon>
        <taxon>Eurotatoria</taxon>
        <taxon>Bdelloidea</taxon>
        <taxon>Philodinida</taxon>
        <taxon>Philodinidae</taxon>
        <taxon>Rotaria</taxon>
    </lineage>
</organism>
<sequence length="50" mass="5496">MHVPDSITVGPNRSSVPRLHVDDDRLPVRMEVPNSIRLAGHSNAEMPHGT</sequence>
<proteinExistence type="predicted"/>
<gene>
    <name evidence="1" type="ORF">FNK824_LOCUS454</name>
</gene>